<evidence type="ECO:0000313" key="5">
    <source>
        <dbReference type="EMBL" id="TQQ81059.1"/>
    </source>
</evidence>
<dbReference type="InterPro" id="IPR013785">
    <property type="entry name" value="Aldolase_TIM"/>
</dbReference>
<dbReference type="PANTHER" id="PTHR43699:SF1">
    <property type="entry name" value="3-DEHYDROQUINATE DEHYDRATASE"/>
    <property type="match status" value="1"/>
</dbReference>
<comment type="catalytic activity">
    <reaction evidence="1 4">
        <text>3-dehydroquinate = 3-dehydroshikimate + H2O</text>
        <dbReference type="Rhea" id="RHEA:21096"/>
        <dbReference type="ChEBI" id="CHEBI:15377"/>
        <dbReference type="ChEBI" id="CHEBI:16630"/>
        <dbReference type="ChEBI" id="CHEBI:32364"/>
        <dbReference type="EC" id="4.2.1.10"/>
    </reaction>
</comment>
<reference evidence="5" key="1">
    <citation type="submission" date="2019-02" db="EMBL/GenBank/DDBJ databases">
        <title>Halonotius sp. a new haloarchaeum isolated from saline soil.</title>
        <authorList>
            <person name="Duran-Viseras A."/>
            <person name="Sanchez-Porro C."/>
            <person name="Ventosa A."/>
        </authorList>
    </citation>
    <scope>NUCLEOTIDE SEQUENCE</scope>
    <source>
        <strain evidence="5">F15B</strain>
    </source>
</reference>
<dbReference type="CDD" id="cd00502">
    <property type="entry name" value="DHQase_I"/>
    <property type="match status" value="1"/>
</dbReference>
<dbReference type="Gene3D" id="3.20.20.70">
    <property type="entry name" value="Aldolase class I"/>
    <property type="match status" value="1"/>
</dbReference>
<dbReference type="EC" id="4.2.1.10" evidence="4"/>
<comment type="caution">
    <text evidence="5">The sequence shown here is derived from an EMBL/GenBank/DDBJ whole genome shotgun (WGS) entry which is preliminary data.</text>
</comment>
<dbReference type="InterPro" id="IPR050146">
    <property type="entry name" value="Type-I_3-dehydroquinase"/>
</dbReference>
<dbReference type="InterPro" id="IPR001381">
    <property type="entry name" value="DHquinase_I"/>
</dbReference>
<dbReference type="OrthoDB" id="34329at2157"/>
<comment type="function">
    <text evidence="4">Involved in the third step of the chorismate pathway, which leads to the biosynthesis of aromatic amino acids. Catalyzes the cis-dehydration of 3-dehydroquinate (DHQ) and introduces the first double bond of the aromatic ring to yield 3-dehydroshikimate.</text>
</comment>
<name>A0A8J8PCJ5_9EURY</name>
<dbReference type="EMBL" id="RKLU01000003">
    <property type="protein sequence ID" value="TQQ81059.1"/>
    <property type="molecule type" value="Genomic_DNA"/>
</dbReference>
<keyword evidence="6" id="KW-1185">Reference proteome</keyword>
<feature type="binding site" evidence="4">
    <location>
        <position position="61"/>
    </location>
    <ligand>
        <name>3-dehydroquinate</name>
        <dbReference type="ChEBI" id="CHEBI:32364"/>
    </ligand>
</feature>
<dbReference type="RefSeq" id="WP_142979621.1">
    <property type="nucleotide sequence ID" value="NZ_RKLU01000003.1"/>
</dbReference>
<evidence type="ECO:0000256" key="3">
    <source>
        <dbReference type="ARBA" id="ARBA00023270"/>
    </source>
</evidence>
<feature type="active site" description="Schiff-base intermediate with substrate" evidence="4">
    <location>
        <position position="155"/>
    </location>
</feature>
<comment type="caution">
    <text evidence="4">Lacks conserved residue(s) required for the propagation of feature annotation.</text>
</comment>
<organism evidence="5 6">
    <name type="scientific">Halonotius terrestris</name>
    <dbReference type="NCBI Taxonomy" id="2487750"/>
    <lineage>
        <taxon>Archaea</taxon>
        <taxon>Methanobacteriati</taxon>
        <taxon>Methanobacteriota</taxon>
        <taxon>Stenosarchaea group</taxon>
        <taxon>Halobacteria</taxon>
        <taxon>Halobacteriales</taxon>
        <taxon>Haloferacaceae</taxon>
        <taxon>Halonotius</taxon>
    </lineage>
</organism>
<dbReference type="GO" id="GO:0008652">
    <property type="term" value="P:amino acid biosynthetic process"/>
    <property type="evidence" value="ECO:0007669"/>
    <property type="project" value="UniProtKB-KW"/>
</dbReference>
<dbReference type="GO" id="GO:0009423">
    <property type="term" value="P:chorismate biosynthetic process"/>
    <property type="evidence" value="ECO:0007669"/>
    <property type="project" value="UniProtKB-UniRule"/>
</dbReference>
<protein>
    <recommendedName>
        <fullName evidence="4">3-dehydroquinate dehydratase</fullName>
        <shortName evidence="4">3-dehydroquinase</shortName>
        <ecNumber evidence="4">4.2.1.10</ecNumber>
    </recommendedName>
    <alternativeName>
        <fullName evidence="4">Type I DHQase</fullName>
    </alternativeName>
    <alternativeName>
        <fullName evidence="4">Type I dehydroquinase</fullName>
        <shortName evidence="4">DHQ1</shortName>
    </alternativeName>
</protein>
<comment type="subunit">
    <text evidence="4">Homodimer.</text>
</comment>
<feature type="active site" description="Proton donor/acceptor" evidence="4">
    <location>
        <position position="129"/>
    </location>
</feature>
<keyword evidence="3 4" id="KW-0704">Schiff base</keyword>
<feature type="binding site" evidence="4">
    <location>
        <begin position="34"/>
        <end position="36"/>
    </location>
    <ligand>
        <name>3-dehydroquinate</name>
        <dbReference type="ChEBI" id="CHEBI:32364"/>
    </ligand>
</feature>
<evidence type="ECO:0000256" key="1">
    <source>
        <dbReference type="ARBA" id="ARBA00001864"/>
    </source>
</evidence>
<keyword evidence="4" id="KW-0057">Aromatic amino acid biosynthesis</keyword>
<accession>A0A8J8PCJ5</accession>
<dbReference type="AlphaFoldDB" id="A0A8J8PCJ5"/>
<dbReference type="Proteomes" id="UP000705823">
    <property type="component" value="Unassembled WGS sequence"/>
</dbReference>
<feature type="binding site" evidence="4">
    <location>
        <position position="217"/>
    </location>
    <ligand>
        <name>3-dehydroquinate</name>
        <dbReference type="ChEBI" id="CHEBI:32364"/>
    </ligand>
</feature>
<keyword evidence="2 4" id="KW-0456">Lyase</keyword>
<sequence>MSEYDLDFDEFVLAAPTDTLAVEPDAREHADAVEFRLDLADNPLDQLAAYDGELPLIATNRAAWEAGGADDETERLVTLETALEYDAVAAVDLESRALTGAVDAAATDRAREVRATARERGVPVIASVHDFDGTPPVDELADLLRVAGEAGDVAKLATTAQDREDALALLTATHRATAAGETVATMGMGAAGQHTRAVAPVYGSKIGYAPVDPADATAPGQYPLAELRRLVAELQSPA</sequence>
<dbReference type="GO" id="GO:0003855">
    <property type="term" value="F:3-dehydroquinate dehydratase activity"/>
    <property type="evidence" value="ECO:0007669"/>
    <property type="project" value="UniProtKB-UniRule"/>
</dbReference>
<evidence type="ECO:0000313" key="6">
    <source>
        <dbReference type="Proteomes" id="UP000705823"/>
    </source>
</evidence>
<dbReference type="HAMAP" id="MF_00214">
    <property type="entry name" value="AroD"/>
    <property type="match status" value="1"/>
</dbReference>
<gene>
    <name evidence="4" type="primary">aroD</name>
    <name evidence="5" type="ORF">EGH24_07895</name>
</gene>
<dbReference type="GO" id="GO:0046279">
    <property type="term" value="P:3,4-dihydroxybenzoate biosynthetic process"/>
    <property type="evidence" value="ECO:0007669"/>
    <property type="project" value="TreeGrafter"/>
</dbReference>
<evidence type="ECO:0000256" key="2">
    <source>
        <dbReference type="ARBA" id="ARBA00023239"/>
    </source>
</evidence>
<dbReference type="PANTHER" id="PTHR43699">
    <property type="entry name" value="3-DEHYDROQUINATE DEHYDRATASE"/>
    <property type="match status" value="1"/>
</dbReference>
<dbReference type="GO" id="GO:0009073">
    <property type="term" value="P:aromatic amino acid family biosynthetic process"/>
    <property type="evidence" value="ECO:0007669"/>
    <property type="project" value="UniProtKB-KW"/>
</dbReference>
<comment type="pathway">
    <text evidence="4">Metabolic intermediate biosynthesis; chorismate biosynthesis; chorismate from D-erythrose 4-phosphate and phosphoenolpyruvate: step 3/7.</text>
</comment>
<proteinExistence type="inferred from homology"/>
<dbReference type="SUPFAM" id="SSF51569">
    <property type="entry name" value="Aldolase"/>
    <property type="match status" value="1"/>
</dbReference>
<feature type="binding site" evidence="4">
    <location>
        <position position="196"/>
    </location>
    <ligand>
        <name>3-dehydroquinate</name>
        <dbReference type="ChEBI" id="CHEBI:32364"/>
    </ligand>
</feature>
<comment type="similarity">
    <text evidence="4">Belongs to the type-I 3-dehydroquinase family.</text>
</comment>
<dbReference type="UniPathway" id="UPA00053">
    <property type="reaction ID" value="UER00086"/>
</dbReference>
<evidence type="ECO:0000256" key="4">
    <source>
        <dbReference type="HAMAP-Rule" id="MF_00214"/>
    </source>
</evidence>
<dbReference type="Pfam" id="PF01487">
    <property type="entry name" value="DHquinase_I"/>
    <property type="match status" value="1"/>
</dbReference>
<feature type="binding site" evidence="4">
    <location>
        <position position="221"/>
    </location>
    <ligand>
        <name>3-dehydroquinate</name>
        <dbReference type="ChEBI" id="CHEBI:32364"/>
    </ligand>
</feature>
<keyword evidence="4" id="KW-0028">Amino-acid biosynthesis</keyword>